<reference evidence="1" key="1">
    <citation type="journal article" date="2019" name="Sci. Rep.">
        <title>Draft genome of Tanacetum cinerariifolium, the natural source of mosquito coil.</title>
        <authorList>
            <person name="Yamashiro T."/>
            <person name="Shiraishi A."/>
            <person name="Satake H."/>
            <person name="Nakayama K."/>
        </authorList>
    </citation>
    <scope>NUCLEOTIDE SEQUENCE</scope>
</reference>
<proteinExistence type="predicted"/>
<gene>
    <name evidence="1" type="ORF">Tci_304069</name>
</gene>
<protein>
    <submittedName>
        <fullName evidence="1">Uncharacterized protein</fullName>
    </submittedName>
</protein>
<accession>A0A699H3Z1</accession>
<name>A0A699H3Z1_TANCI</name>
<dbReference type="EMBL" id="BKCJ010101511">
    <property type="protein sequence ID" value="GEX32094.1"/>
    <property type="molecule type" value="Genomic_DNA"/>
</dbReference>
<comment type="caution">
    <text evidence="1">The sequence shown here is derived from an EMBL/GenBank/DDBJ whole genome shotgun (WGS) entry which is preliminary data.</text>
</comment>
<organism evidence="1">
    <name type="scientific">Tanacetum cinerariifolium</name>
    <name type="common">Dalmatian daisy</name>
    <name type="synonym">Chrysanthemum cinerariifolium</name>
    <dbReference type="NCBI Taxonomy" id="118510"/>
    <lineage>
        <taxon>Eukaryota</taxon>
        <taxon>Viridiplantae</taxon>
        <taxon>Streptophyta</taxon>
        <taxon>Embryophyta</taxon>
        <taxon>Tracheophyta</taxon>
        <taxon>Spermatophyta</taxon>
        <taxon>Magnoliopsida</taxon>
        <taxon>eudicotyledons</taxon>
        <taxon>Gunneridae</taxon>
        <taxon>Pentapetalae</taxon>
        <taxon>asterids</taxon>
        <taxon>campanulids</taxon>
        <taxon>Asterales</taxon>
        <taxon>Asteraceae</taxon>
        <taxon>Asteroideae</taxon>
        <taxon>Anthemideae</taxon>
        <taxon>Anthemidinae</taxon>
        <taxon>Tanacetum</taxon>
    </lineage>
</organism>
<dbReference type="AlphaFoldDB" id="A0A699H3Z1"/>
<evidence type="ECO:0000313" key="1">
    <source>
        <dbReference type="EMBL" id="GEX32094.1"/>
    </source>
</evidence>
<sequence length="109" mass="11925">MSGSSSVAKKIVSALEKIYLTPKVKYPVSKEGVDGSGDIHNTDTAESAKITHNALVGFARICPKHHVVPYADSVLGRIKAKAHVDEQVAPKRGADQFNEETRLQMYVYK</sequence>